<feature type="transmembrane region" description="Helical" evidence="1">
    <location>
        <begin position="29"/>
        <end position="48"/>
    </location>
</feature>
<evidence type="ECO:0000313" key="4">
    <source>
        <dbReference type="RefSeq" id="XP_040594325.1"/>
    </source>
</evidence>
<dbReference type="Pfam" id="PF00029">
    <property type="entry name" value="Connexin"/>
    <property type="match status" value="1"/>
</dbReference>
<protein>
    <submittedName>
        <fullName evidence="4">Gap junction beta-5 protein-like</fullName>
    </submittedName>
</protein>
<organism evidence="3 4">
    <name type="scientific">Mesocricetus auratus</name>
    <name type="common">Golden hamster</name>
    <dbReference type="NCBI Taxonomy" id="10036"/>
    <lineage>
        <taxon>Eukaryota</taxon>
        <taxon>Metazoa</taxon>
        <taxon>Chordata</taxon>
        <taxon>Craniata</taxon>
        <taxon>Vertebrata</taxon>
        <taxon>Euteleostomi</taxon>
        <taxon>Mammalia</taxon>
        <taxon>Eutheria</taxon>
        <taxon>Euarchontoglires</taxon>
        <taxon>Glires</taxon>
        <taxon>Rodentia</taxon>
        <taxon>Myomorpha</taxon>
        <taxon>Muroidea</taxon>
        <taxon>Cricetidae</taxon>
        <taxon>Cricetinae</taxon>
        <taxon>Mesocricetus</taxon>
    </lineage>
</organism>
<gene>
    <name evidence="4" type="primary">LOC121136883</name>
</gene>
<sequence length="250" mass="29224">MVIEVAIAMIPVLYTAAGDKSGYYIGRTLWFGLIHLYSLVMYVVQVHWNKNHEDFNCHGNITRSCRVECFEELFSIPITGMWYYFYFIFITLFFIMEFFMAQIRHKHTKVKEKSMQETDNTREMEKGTMEAIRKQSPSQETSSQNFHQKKAFLYLYLLHTLLQVSFQTMFLCLLTFKHLPIVSHGKTHCNTNSCSTSFHCLLMKTSAKKMTIYGLITLSIINIVLGASYFIYSIYHYLLEARSASKIPID</sequence>
<proteinExistence type="predicted"/>
<evidence type="ECO:0000259" key="2">
    <source>
        <dbReference type="Pfam" id="PF00029"/>
    </source>
</evidence>
<reference evidence="4" key="1">
    <citation type="submission" date="2025-08" db="UniProtKB">
        <authorList>
            <consortium name="RefSeq"/>
        </authorList>
    </citation>
    <scope>IDENTIFICATION</scope>
    <source>
        <tissue evidence="4">Liver</tissue>
    </source>
</reference>
<keyword evidence="1" id="KW-0812">Transmembrane</keyword>
<feature type="domain" description="Connexin N-terminal" evidence="2">
    <location>
        <begin position="23"/>
        <end position="232"/>
    </location>
</feature>
<dbReference type="Gene3D" id="1.20.1440.80">
    <property type="entry name" value="Gap junction channel protein cysteine-rich domain"/>
    <property type="match status" value="1"/>
</dbReference>
<feature type="transmembrane region" description="Helical" evidence="1">
    <location>
        <begin position="81"/>
        <end position="101"/>
    </location>
</feature>
<dbReference type="InterPro" id="IPR013092">
    <property type="entry name" value="Connexin_N"/>
</dbReference>
<dbReference type="InterPro" id="IPR038359">
    <property type="entry name" value="Connexin_N_sf"/>
</dbReference>
<dbReference type="Proteomes" id="UP000886700">
    <property type="component" value="Unplaced"/>
</dbReference>
<evidence type="ECO:0000313" key="3">
    <source>
        <dbReference type="Proteomes" id="UP000886700"/>
    </source>
</evidence>
<evidence type="ECO:0000256" key="1">
    <source>
        <dbReference type="SAM" id="Phobius"/>
    </source>
</evidence>
<name>A0ABM2WUD0_MESAU</name>
<dbReference type="GeneID" id="121136883"/>
<feature type="transmembrane region" description="Helical" evidence="1">
    <location>
        <begin position="153"/>
        <end position="176"/>
    </location>
</feature>
<feature type="transmembrane region" description="Helical" evidence="1">
    <location>
        <begin position="212"/>
        <end position="232"/>
    </location>
</feature>
<dbReference type="RefSeq" id="XP_040594325.1">
    <property type="nucleotide sequence ID" value="XM_040738391.1"/>
</dbReference>
<keyword evidence="3" id="KW-1185">Reference proteome</keyword>
<keyword evidence="1" id="KW-0472">Membrane</keyword>
<accession>A0ABM2WUD0</accession>
<keyword evidence="1" id="KW-1133">Transmembrane helix</keyword>